<dbReference type="PANTHER" id="PTHR46332:SF5">
    <property type="entry name" value="ASPARTATE BETA-HYDROXYLASE DOMAIN CONTAINING 2"/>
    <property type="match status" value="1"/>
</dbReference>
<comment type="caution">
    <text evidence="5">The sequence shown here is derived from an EMBL/GenBank/DDBJ whole genome shotgun (WGS) entry which is preliminary data.</text>
</comment>
<organism evidence="5 6">
    <name type="scientific">Brevundimonas denitrificans</name>
    <dbReference type="NCBI Taxonomy" id="1443434"/>
    <lineage>
        <taxon>Bacteria</taxon>
        <taxon>Pseudomonadati</taxon>
        <taxon>Pseudomonadota</taxon>
        <taxon>Alphaproteobacteria</taxon>
        <taxon>Caulobacterales</taxon>
        <taxon>Caulobacteraceae</taxon>
        <taxon>Brevundimonas</taxon>
    </lineage>
</organism>
<dbReference type="Pfam" id="PF05118">
    <property type="entry name" value="Asp_Arg_Hydrox"/>
    <property type="match status" value="1"/>
</dbReference>
<proteinExistence type="inferred from homology"/>
<dbReference type="Gene3D" id="2.60.120.330">
    <property type="entry name" value="B-lactam Antibiotic, Isopenicillin N Synthase, Chain"/>
    <property type="match status" value="1"/>
</dbReference>
<dbReference type="EMBL" id="BSOY01000052">
    <property type="protein sequence ID" value="GLS02135.1"/>
    <property type="molecule type" value="Genomic_DNA"/>
</dbReference>
<evidence type="ECO:0000313" key="6">
    <source>
        <dbReference type="Proteomes" id="UP001156921"/>
    </source>
</evidence>
<keyword evidence="2" id="KW-0223">Dioxygenase</keyword>
<gene>
    <name evidence="5" type="ORF">GCM10007859_21560</name>
</gene>
<dbReference type="InterPro" id="IPR051821">
    <property type="entry name" value="Asp/Asn_beta-hydroxylase"/>
</dbReference>
<evidence type="ECO:0000313" key="5">
    <source>
        <dbReference type="EMBL" id="GLS02135.1"/>
    </source>
</evidence>
<dbReference type="Proteomes" id="UP001156921">
    <property type="component" value="Unassembled WGS sequence"/>
</dbReference>
<dbReference type="InterPro" id="IPR027443">
    <property type="entry name" value="IPNS-like_sf"/>
</dbReference>
<dbReference type="RefSeq" id="WP_284223008.1">
    <property type="nucleotide sequence ID" value="NZ_BSOY01000052.1"/>
</dbReference>
<dbReference type="PANTHER" id="PTHR46332">
    <property type="entry name" value="ASPARTATE BETA-HYDROXYLASE DOMAIN-CONTAINING PROTEIN 2"/>
    <property type="match status" value="1"/>
</dbReference>
<evidence type="ECO:0000256" key="1">
    <source>
        <dbReference type="ARBA" id="ARBA00007730"/>
    </source>
</evidence>
<dbReference type="InterPro" id="IPR019734">
    <property type="entry name" value="TPR_rpt"/>
</dbReference>
<protein>
    <recommendedName>
        <fullName evidence="4">Aspartyl/asparaginy/proline hydroxylase domain-containing protein</fullName>
    </recommendedName>
</protein>
<dbReference type="SMART" id="SM00028">
    <property type="entry name" value="TPR"/>
    <property type="match status" value="2"/>
</dbReference>
<keyword evidence="3" id="KW-0560">Oxidoreductase</keyword>
<evidence type="ECO:0000259" key="4">
    <source>
        <dbReference type="Pfam" id="PF05118"/>
    </source>
</evidence>
<comment type="similarity">
    <text evidence="1">Belongs to the aspartyl/asparaginyl beta-hydroxylase family.</text>
</comment>
<dbReference type="SUPFAM" id="SSF51197">
    <property type="entry name" value="Clavaminate synthase-like"/>
    <property type="match status" value="1"/>
</dbReference>
<reference evidence="6" key="1">
    <citation type="journal article" date="2019" name="Int. J. Syst. Evol. Microbiol.">
        <title>The Global Catalogue of Microorganisms (GCM) 10K type strain sequencing project: providing services to taxonomists for standard genome sequencing and annotation.</title>
        <authorList>
            <consortium name="The Broad Institute Genomics Platform"/>
            <consortium name="The Broad Institute Genome Sequencing Center for Infectious Disease"/>
            <person name="Wu L."/>
            <person name="Ma J."/>
        </authorList>
    </citation>
    <scope>NUCLEOTIDE SEQUENCE [LARGE SCALE GENOMIC DNA]</scope>
    <source>
        <strain evidence="6">NBRC 110107</strain>
    </source>
</reference>
<dbReference type="InterPro" id="IPR011990">
    <property type="entry name" value="TPR-like_helical_dom_sf"/>
</dbReference>
<dbReference type="SUPFAM" id="SSF48452">
    <property type="entry name" value="TPR-like"/>
    <property type="match status" value="1"/>
</dbReference>
<accession>A0ABQ6BLY2</accession>
<sequence length="389" mass="42764">MNQPGSPAQNDLLRRAAEALARRDPQSALGLIDQADAMGATHDGTLNRALALRLLGDFHGALTVLDDALAMQPYDFAALLGKASMLEQIGQARSAADVYRNALKIAPPRERCPPVIQSQIDHAAGVVRRHAEALRDHMRSKVAALRGKVDAATLDRFDEGLEIYAGLKTAPKQEPLLLDYPRLPAIPFYDRALFPWLETLEAATPVIKAELEALLAGGMDDFAPYIAYPKGAPVNQWGELNHSRKWSSLWLWKDGARQDAVCERCPRTAALLESLPLCRQDGFAPTAVFSALQPHTHIPAHTGSSNVRLLTHLPLILPGPARFRVGNTVRDWKMGEAWVFDDTIDHEAWNDADEMRVILIFDIWNPALSEGEQALITAMMQARQSFGGG</sequence>
<dbReference type="Gene3D" id="1.25.40.10">
    <property type="entry name" value="Tetratricopeptide repeat domain"/>
    <property type="match status" value="1"/>
</dbReference>
<evidence type="ECO:0000256" key="3">
    <source>
        <dbReference type="ARBA" id="ARBA00023002"/>
    </source>
</evidence>
<feature type="domain" description="Aspartyl/asparaginy/proline hydroxylase" evidence="4">
    <location>
        <begin position="203"/>
        <end position="366"/>
    </location>
</feature>
<name>A0ABQ6BLY2_9CAUL</name>
<dbReference type="InterPro" id="IPR007803">
    <property type="entry name" value="Asp/Arg/Pro-Hydrxlase"/>
</dbReference>
<keyword evidence="6" id="KW-1185">Reference proteome</keyword>
<evidence type="ECO:0000256" key="2">
    <source>
        <dbReference type="ARBA" id="ARBA00022964"/>
    </source>
</evidence>